<comment type="similarity">
    <text evidence="1">Belongs to the CCM1 family.</text>
</comment>
<name>A0A9W8GMY1_9FUNG</name>
<gene>
    <name evidence="6" type="ORF">IWW39_001319</name>
</gene>
<evidence type="ECO:0000313" key="7">
    <source>
        <dbReference type="Proteomes" id="UP001151516"/>
    </source>
</evidence>
<sequence length="813" mass="91710">MRLLVSRFRITAHGILRSPAIAAPAHLDRLRQRAYTLPPAIQSKPNPWSYVLLHSSHKALDTPGAFTGFWLIRLLHRLQKIHRGQITDACSNILLWLARLSSSNSPGSTGPQSPHYMDTLSIEQRAKVELVLAHIYVLQVRREAAHGRHTGTLGKEMSWSKSGDMRSTQVALIGKAFNRACPGLLLNLLLDWNTGAALVSPQFLDNICARYLTNAARIRDSLEAGRQIYDLVMSDAGANRGVRTTGFVDALWAADSLEVARRALDELRLLGGGVGDSVISSLAIQLMHCASKVSHINVASQIFDRYKLWLRKSPAAYNILLHHKALAYDIPEVVAIVKTMRANDVYPDAVTWTTIMNGMCLNGRTEQAMKLFAMHMEFLPTPRKYDDVLECDNMLYAPTSGLMPLVPNLWQEWYANTSRAFTIHPYFVTLLRGMAAHYQEPLATNRRGKRPNMDKSTPVPWLPTLATHKILLKHLGRDHCLREITTYYALLKQYWPHQYSRWSGVSSRTGDGDGLRGIERLVRGYVSQSVPELRAIYDLGPDDKVGSSPLYYDYCEKILHLSSTYNDKMYSETRSHPDRLVFNKSLAAYALDGDIRTILGLMEKHPGLHDIATWTELVRCVLIQILDNPGDPHMRQPLASADWLEFLLDVEQRLSLRGIQFTQVTFGQIIQSAAQRLEFSAIPRVVKHMSQKSTVRFNVDMLRMVLRLEFPFYLKCELVKNALIYNECAKPDDKLLTLVVRMAESGEDVGRLPEIVCLFEQEYGVEMRAADYEHLASLSMRLGEVDMSKYWVQAGAKQFPMLADGSTAVAVVV</sequence>
<accession>A0A9W8GMY1</accession>
<comment type="function">
    <text evidence="3">Regulates mitochondrial small subunit maturation by controlling 15S rRNA 5'-end processing. Localizes to the 5' precursor of the 15S rRNA in a position that is subsequently occupied by mS47 in the mature yeast mtSSU. Uses structure and sequence-specific RNA recognition, binding to a single-stranded region of the precursor and specifically recognizing bases -6 to -1. The exchange of Ccm1 for mS47 is coupled to the irreversible removal of precursor rRNA that is accompanied by conformational changes of the mitoribosomal proteins uS5m and mS26. These conformational changes signal completion of 5'-end rRNA processing through protection of the mature 5'-end of the 15S rRNA and stabilization of mS47. The removal of the 5' precursor together with the dissociation of Ccm1 may be catalyzed by the 5'-3' exoribonuclease Pet127. Involved in the specific removal of group I introns in mitochondrial encoded transcripts.</text>
</comment>
<reference evidence="6" key="1">
    <citation type="submission" date="2022-07" db="EMBL/GenBank/DDBJ databases">
        <title>Phylogenomic reconstructions and comparative analyses of Kickxellomycotina fungi.</title>
        <authorList>
            <person name="Reynolds N.K."/>
            <person name="Stajich J.E."/>
            <person name="Barry K."/>
            <person name="Grigoriev I.V."/>
            <person name="Crous P."/>
            <person name="Smith M.E."/>
        </authorList>
    </citation>
    <scope>NUCLEOTIDE SEQUENCE</scope>
    <source>
        <strain evidence="6">CBS 109367</strain>
    </source>
</reference>
<evidence type="ECO:0000256" key="2">
    <source>
        <dbReference type="ARBA" id="ARBA00022737"/>
    </source>
</evidence>
<dbReference type="EMBL" id="JANBTX010000022">
    <property type="protein sequence ID" value="KAJ2689613.1"/>
    <property type="molecule type" value="Genomic_DNA"/>
</dbReference>
<evidence type="ECO:0000313" key="6">
    <source>
        <dbReference type="EMBL" id="KAJ2689613.1"/>
    </source>
</evidence>
<keyword evidence="2" id="KW-0677">Repeat</keyword>
<dbReference type="PROSITE" id="PS51375">
    <property type="entry name" value="PPR"/>
    <property type="match status" value="1"/>
</dbReference>
<dbReference type="OrthoDB" id="185373at2759"/>
<dbReference type="Gene3D" id="1.25.40.10">
    <property type="entry name" value="Tetratricopeptide repeat domain"/>
    <property type="match status" value="1"/>
</dbReference>
<comment type="caution">
    <text evidence="6">The sequence shown here is derived from an EMBL/GenBank/DDBJ whole genome shotgun (WGS) entry which is preliminary data.</text>
</comment>
<dbReference type="InterPro" id="IPR011990">
    <property type="entry name" value="TPR-like_helical_dom_sf"/>
</dbReference>
<dbReference type="NCBIfam" id="TIGR00756">
    <property type="entry name" value="PPR"/>
    <property type="match status" value="1"/>
</dbReference>
<dbReference type="PANTHER" id="PTHR47447">
    <property type="entry name" value="OS03G0856100 PROTEIN"/>
    <property type="match status" value="1"/>
</dbReference>
<dbReference type="InterPro" id="IPR002885">
    <property type="entry name" value="PPR_rpt"/>
</dbReference>
<evidence type="ECO:0000256" key="1">
    <source>
        <dbReference type="ARBA" id="ARBA00006192"/>
    </source>
</evidence>
<comment type="subunit">
    <text evidence="4">Binds to mitochondrial small subunit 15S rRNA.</text>
</comment>
<organism evidence="6 7">
    <name type="scientific">Coemansia spiralis</name>
    <dbReference type="NCBI Taxonomy" id="417178"/>
    <lineage>
        <taxon>Eukaryota</taxon>
        <taxon>Fungi</taxon>
        <taxon>Fungi incertae sedis</taxon>
        <taxon>Zoopagomycota</taxon>
        <taxon>Kickxellomycotina</taxon>
        <taxon>Kickxellomycetes</taxon>
        <taxon>Kickxellales</taxon>
        <taxon>Kickxellaceae</taxon>
        <taxon>Coemansia</taxon>
    </lineage>
</organism>
<keyword evidence="7" id="KW-1185">Reference proteome</keyword>
<protein>
    <submittedName>
        <fullName evidence="6">Uncharacterized protein</fullName>
    </submittedName>
</protein>
<evidence type="ECO:0000256" key="4">
    <source>
        <dbReference type="ARBA" id="ARBA00044511"/>
    </source>
</evidence>
<dbReference type="PANTHER" id="PTHR47447:SF17">
    <property type="entry name" value="OS12G0638900 PROTEIN"/>
    <property type="match status" value="1"/>
</dbReference>
<dbReference type="AlphaFoldDB" id="A0A9W8GMY1"/>
<evidence type="ECO:0000256" key="3">
    <source>
        <dbReference type="ARBA" id="ARBA00044493"/>
    </source>
</evidence>
<dbReference type="Pfam" id="PF12854">
    <property type="entry name" value="PPR_1"/>
    <property type="match status" value="1"/>
</dbReference>
<proteinExistence type="inferred from homology"/>
<feature type="repeat" description="PPR" evidence="5">
    <location>
        <begin position="348"/>
        <end position="382"/>
    </location>
</feature>
<dbReference type="Proteomes" id="UP001151516">
    <property type="component" value="Unassembled WGS sequence"/>
</dbReference>
<evidence type="ECO:0000256" key="5">
    <source>
        <dbReference type="PROSITE-ProRule" id="PRU00708"/>
    </source>
</evidence>